<evidence type="ECO:0000256" key="8">
    <source>
        <dbReference type="PROSITE-ProRule" id="PRU00284"/>
    </source>
</evidence>
<evidence type="ECO:0000313" key="11">
    <source>
        <dbReference type="EMBL" id="CAE10298.1"/>
    </source>
</evidence>
<evidence type="ECO:0000256" key="2">
    <source>
        <dbReference type="ARBA" id="ARBA00022475"/>
    </source>
</evidence>
<organism evidence="12">
    <name type="scientific">Wolinella succinogenes (strain ATCC 29543 / DSM 1740 / CCUG 13145 / JCM 31913 / LMG 7466 / NCTC 11488 / FDC 602W)</name>
    <name type="common">Vibrio succinogenes</name>
    <dbReference type="NCBI Taxonomy" id="273121"/>
    <lineage>
        <taxon>Bacteria</taxon>
        <taxon>Pseudomonadati</taxon>
        <taxon>Campylobacterota</taxon>
        <taxon>Epsilonproteobacteria</taxon>
        <taxon>Campylobacterales</taxon>
        <taxon>Helicobacteraceae</taxon>
        <taxon>Wolinella</taxon>
    </lineage>
</organism>
<evidence type="ECO:0000256" key="4">
    <source>
        <dbReference type="ARBA" id="ARBA00022989"/>
    </source>
</evidence>
<dbReference type="RefSeq" id="WP_011139086.1">
    <property type="nucleotide sequence ID" value="NC_005090.1"/>
</dbReference>
<accession>Q7M939</accession>
<reference evidence="11 12" key="1">
    <citation type="journal article" date="2003" name="Proc. Natl. Acad. Sci. U.S.A.">
        <title>Complete genome sequence and analysis of Wolinella succinogenes.</title>
        <authorList>
            <person name="Baar C."/>
            <person name="Eppinger M."/>
            <person name="Raddatz G."/>
            <person name="Simon JM."/>
            <person name="Lanz C."/>
            <person name="Klimmek O."/>
            <person name="Nandakumar R."/>
            <person name="Gross R."/>
            <person name="Rosinus A."/>
            <person name="Keller H."/>
            <person name="Jagtap P."/>
            <person name="Linke B."/>
            <person name="Meyer F."/>
            <person name="Lederer H."/>
            <person name="Schuster S.C."/>
        </authorList>
    </citation>
    <scope>NUCLEOTIDE SEQUENCE [LARGE SCALE GENOMIC DNA]</scope>
    <source>
        <strain evidence="12">ATCC 29543 / DSM 1740 / CCUG 13145 / JCM 31913 / LMG 7466 / NCTC 11488 / FDC 602W</strain>
    </source>
</reference>
<keyword evidence="3 9" id="KW-0812">Transmembrane</keyword>
<dbReference type="Pfam" id="PF00672">
    <property type="entry name" value="HAMP"/>
    <property type="match status" value="1"/>
</dbReference>
<dbReference type="Pfam" id="PF08269">
    <property type="entry name" value="dCache_2"/>
    <property type="match status" value="1"/>
</dbReference>
<dbReference type="Gene3D" id="3.30.450.20">
    <property type="entry name" value="PAS domain"/>
    <property type="match status" value="1"/>
</dbReference>
<keyword evidence="5 9" id="KW-0472">Membrane</keyword>
<dbReference type="SMART" id="SM00283">
    <property type="entry name" value="MA"/>
    <property type="match status" value="1"/>
</dbReference>
<evidence type="ECO:0000256" key="9">
    <source>
        <dbReference type="SAM" id="Phobius"/>
    </source>
</evidence>
<evidence type="ECO:0000256" key="7">
    <source>
        <dbReference type="ARBA" id="ARBA00029447"/>
    </source>
</evidence>
<evidence type="ECO:0000256" key="1">
    <source>
        <dbReference type="ARBA" id="ARBA00004651"/>
    </source>
</evidence>
<protein>
    <submittedName>
        <fullName evidence="11">PUTATIVE MCP-TYPE SIGNAL TRANSDUCTION PROTEIN</fullName>
    </submittedName>
</protein>
<dbReference type="AlphaFoldDB" id="Q7M939"/>
<keyword evidence="2" id="KW-1003">Cell membrane</keyword>
<dbReference type="InterPro" id="IPR004010">
    <property type="entry name" value="Double_Cache_2"/>
</dbReference>
<keyword evidence="4 9" id="KW-1133">Transmembrane helix</keyword>
<dbReference type="InterPro" id="IPR033480">
    <property type="entry name" value="sCache_2"/>
</dbReference>
<dbReference type="Proteomes" id="UP000000422">
    <property type="component" value="Chromosome"/>
</dbReference>
<proteinExistence type="inferred from homology"/>
<dbReference type="Gene3D" id="1.10.287.950">
    <property type="entry name" value="Methyl-accepting chemotaxis protein"/>
    <property type="match status" value="1"/>
</dbReference>
<keyword evidence="12" id="KW-1185">Reference proteome</keyword>
<dbReference type="EMBL" id="BX571660">
    <property type="protein sequence ID" value="CAE10298.1"/>
    <property type="molecule type" value="Genomic_DNA"/>
</dbReference>
<evidence type="ECO:0000256" key="3">
    <source>
        <dbReference type="ARBA" id="ARBA00022692"/>
    </source>
</evidence>
<dbReference type="GO" id="GO:0005886">
    <property type="term" value="C:plasma membrane"/>
    <property type="evidence" value="ECO:0007669"/>
    <property type="project" value="UniProtKB-SubCell"/>
</dbReference>
<dbReference type="InterPro" id="IPR004089">
    <property type="entry name" value="MCPsignal_dom"/>
</dbReference>
<dbReference type="GO" id="GO:0007165">
    <property type="term" value="P:signal transduction"/>
    <property type="evidence" value="ECO:0007669"/>
    <property type="project" value="UniProtKB-KW"/>
</dbReference>
<dbReference type="KEGG" id="wsu:WS1217"/>
<evidence type="ECO:0000259" key="10">
    <source>
        <dbReference type="PROSITE" id="PS50111"/>
    </source>
</evidence>
<dbReference type="eggNOG" id="COG0840">
    <property type="taxonomic scope" value="Bacteria"/>
</dbReference>
<dbReference type="Pfam" id="PF00015">
    <property type="entry name" value="MCPsignal"/>
    <property type="match status" value="1"/>
</dbReference>
<feature type="domain" description="Methyl-accepting transducer" evidence="10">
    <location>
        <begin position="370"/>
        <end position="578"/>
    </location>
</feature>
<comment type="similarity">
    <text evidence="7">Belongs to the methyl-accepting chemotaxis (MCP) protein family.</text>
</comment>
<dbReference type="PANTHER" id="PTHR32089:SF112">
    <property type="entry name" value="LYSOZYME-LIKE PROTEIN-RELATED"/>
    <property type="match status" value="1"/>
</dbReference>
<dbReference type="STRING" id="273121.WS1217"/>
<evidence type="ECO:0000313" key="12">
    <source>
        <dbReference type="Proteomes" id="UP000000422"/>
    </source>
</evidence>
<feature type="transmembrane region" description="Helical" evidence="9">
    <location>
        <begin position="12"/>
        <end position="31"/>
    </location>
</feature>
<evidence type="ECO:0000256" key="6">
    <source>
        <dbReference type="ARBA" id="ARBA00023224"/>
    </source>
</evidence>
<feature type="transmembrane region" description="Helical" evidence="9">
    <location>
        <begin position="205"/>
        <end position="229"/>
    </location>
</feature>
<dbReference type="InterPro" id="IPR003660">
    <property type="entry name" value="HAMP_dom"/>
</dbReference>
<dbReference type="PANTHER" id="PTHR32089">
    <property type="entry name" value="METHYL-ACCEPTING CHEMOTAXIS PROTEIN MCPB"/>
    <property type="match status" value="1"/>
</dbReference>
<sequence>MSLSALSVKLRVYLLILLSGVLALGIVGTFWHGMGKIEILGAQEAKNSMEKEIATKLQVSVNSMALSLSKALEGYPSQEEKVAFLKKALQEIRYEEDKSGYYFAYIDTTVITIPTNASLAGKDLAGLKDAKGVFFVQELAKAAKKGGGFVSYDFDKPGAGIQPKLSYAEPIPGSHFWLGTGVYVDNVDKQRLAIESSIRSAAKGILLSAIAGITAFFFFVVFPASIWLAKSITAPIKKINQGLEQFFAFLGHEVDHAEPIDLKGKDEFCSMAAILNQNIERIEKELQTDKMIIDEVKVSVEKMKQGFLGYEVQGRPANPQLLELKENFNEAQRHMKSAIADDLNRLASVLERFSRKDFRAKYEESQSVVSNAINALGASIALMLQETRRNAMDLDKEASLLEESMQTLSQGTNEQAASLEESAAAIEEMSSSMGGISHRAEEVSKQTEEIRNVIMIIRDIADQTNLLALNAAIEAARAGEHGRGFAVVADEVRKLAERTQKSLGEIEANTNVLVQSVNEMSDSIKEQAQGITQINEAIAQLDTVTQQNAGVADKTDGIAGGLKRRAEESLKNLENYQF</sequence>
<comment type="subcellular location">
    <subcellularLocation>
        <location evidence="1">Cell membrane</location>
        <topology evidence="1">Multi-pass membrane protein</topology>
    </subcellularLocation>
</comment>
<dbReference type="SMART" id="SM01049">
    <property type="entry name" value="Cache_2"/>
    <property type="match status" value="1"/>
</dbReference>
<dbReference type="eggNOG" id="COG4564">
    <property type="taxonomic scope" value="Bacteria"/>
</dbReference>
<dbReference type="PROSITE" id="PS50111">
    <property type="entry name" value="CHEMOTAXIS_TRANSDUC_2"/>
    <property type="match status" value="1"/>
</dbReference>
<dbReference type="Gene3D" id="6.10.340.10">
    <property type="match status" value="1"/>
</dbReference>
<name>Q7M939_WOLSU</name>
<gene>
    <name evidence="11" type="ordered locus">WS1217</name>
</gene>
<keyword evidence="6 8" id="KW-0807">Transducer</keyword>
<dbReference type="HOGENOM" id="CLU_000445_107_21_7"/>
<evidence type="ECO:0000256" key="5">
    <source>
        <dbReference type="ARBA" id="ARBA00023136"/>
    </source>
</evidence>
<dbReference type="SUPFAM" id="SSF58104">
    <property type="entry name" value="Methyl-accepting chemotaxis protein (MCP) signaling domain"/>
    <property type="match status" value="1"/>
</dbReference>